<evidence type="ECO:0000313" key="5">
    <source>
        <dbReference type="Proteomes" id="UP000195787"/>
    </source>
</evidence>
<dbReference type="InterPro" id="IPR050570">
    <property type="entry name" value="Cell_wall_metabolism_enzyme"/>
</dbReference>
<feature type="domain" description="M23ase beta-sheet core" evidence="3">
    <location>
        <begin position="358"/>
        <end position="453"/>
    </location>
</feature>
<gene>
    <name evidence="4" type="ORF">CZ674_04275</name>
</gene>
<dbReference type="SUPFAM" id="SSF51261">
    <property type="entry name" value="Duplicated hybrid motif"/>
    <property type="match status" value="1"/>
</dbReference>
<accession>A0A1R4FFC2</accession>
<dbReference type="PANTHER" id="PTHR21666:SF289">
    <property type="entry name" value="L-ALA--D-GLU ENDOPEPTIDASE"/>
    <property type="match status" value="1"/>
</dbReference>
<dbReference type="InterPro" id="IPR016047">
    <property type="entry name" value="M23ase_b-sheet_dom"/>
</dbReference>
<protein>
    <submittedName>
        <fullName evidence="4">Membrane proteins related to metalloendopeptidases</fullName>
    </submittedName>
</protein>
<dbReference type="GO" id="GO:0004222">
    <property type="term" value="F:metalloendopeptidase activity"/>
    <property type="evidence" value="ECO:0007669"/>
    <property type="project" value="TreeGrafter"/>
</dbReference>
<sequence>MHDANLDPEGVSEASHPTRRSLRAQREAAEAAPAVEAPQKLTRRQVREIERKQRLENAFGTKPVSVVEAPVEATPAAPAAANIAAEQAPSVSIRNHVSYQQRATNSIPASGLQAPVGAPKQVSAVRGNIARVLSAESLFDVDFSKVAKPLTEPNGAESAETGFNETGPQPRIEGAAPKPKLHSDPEVLRKARAHTLRGRRPVVEPEPTPDHSRRRGRRSGAVLRKVAAGGILLVASAFVVATTVPVTQATQNQGGTGPLAVADSQSLTVSASAVQAGLVQDGALGINDALASARMSEADIAQVQAIADTDAVAGTYWTSVSGYEQALELMNTSYVQSPFPHMENVPITSPFEARWGTFHEGLDFGPGAGTEIRPVANGIVSHVMQGVGAGGYMVTVDHIIDGKRVQTGYAHMQAGSIDVREGQVVTIDTVLGNVGSTGFSTGPHLHLEVRTAEVVLIDPYRWLHDRSEVSQANWTSIDVQ</sequence>
<reference evidence="4 5" key="1">
    <citation type="submission" date="2017-02" db="EMBL/GenBank/DDBJ databases">
        <authorList>
            <person name="Peterson S.W."/>
        </authorList>
    </citation>
    <scope>NUCLEOTIDE SEQUENCE [LARGE SCALE GENOMIC DNA]</scope>
    <source>
        <strain evidence="4 5">LMG 22410</strain>
    </source>
</reference>
<dbReference type="AlphaFoldDB" id="A0A1R4FFC2"/>
<keyword evidence="1" id="KW-0732">Signal</keyword>
<dbReference type="GeneID" id="303172420"/>
<proteinExistence type="predicted"/>
<dbReference type="Gene3D" id="2.70.70.10">
    <property type="entry name" value="Glucose Permease (Domain IIA)"/>
    <property type="match status" value="1"/>
</dbReference>
<dbReference type="PANTHER" id="PTHR21666">
    <property type="entry name" value="PEPTIDASE-RELATED"/>
    <property type="match status" value="1"/>
</dbReference>
<evidence type="ECO:0000256" key="1">
    <source>
        <dbReference type="ARBA" id="ARBA00022729"/>
    </source>
</evidence>
<evidence type="ECO:0000313" key="4">
    <source>
        <dbReference type="EMBL" id="SJM54690.1"/>
    </source>
</evidence>
<dbReference type="OrthoDB" id="1099523at2"/>
<evidence type="ECO:0000256" key="2">
    <source>
        <dbReference type="SAM" id="MobiDB-lite"/>
    </source>
</evidence>
<keyword evidence="5" id="KW-1185">Reference proteome</keyword>
<organism evidence="4 5">
    <name type="scientific">Agrococcus casei LMG 22410</name>
    <dbReference type="NCBI Taxonomy" id="1255656"/>
    <lineage>
        <taxon>Bacteria</taxon>
        <taxon>Bacillati</taxon>
        <taxon>Actinomycetota</taxon>
        <taxon>Actinomycetes</taxon>
        <taxon>Micrococcales</taxon>
        <taxon>Microbacteriaceae</taxon>
        <taxon>Agrococcus</taxon>
    </lineage>
</organism>
<name>A0A1R4FFC2_9MICO</name>
<dbReference type="Proteomes" id="UP000195787">
    <property type="component" value="Unassembled WGS sequence"/>
</dbReference>
<dbReference type="EMBL" id="FUHU01000021">
    <property type="protein sequence ID" value="SJM54690.1"/>
    <property type="molecule type" value="Genomic_DNA"/>
</dbReference>
<feature type="compositionally biased region" description="Low complexity" evidence="2">
    <location>
        <begin position="30"/>
        <end position="39"/>
    </location>
</feature>
<feature type="region of interest" description="Disordered" evidence="2">
    <location>
        <begin position="150"/>
        <end position="220"/>
    </location>
</feature>
<dbReference type="Pfam" id="PF01551">
    <property type="entry name" value="Peptidase_M23"/>
    <property type="match status" value="1"/>
</dbReference>
<dbReference type="RefSeq" id="WP_086991312.1">
    <property type="nucleotide sequence ID" value="NZ_FUHU01000021.1"/>
</dbReference>
<feature type="region of interest" description="Disordered" evidence="2">
    <location>
        <begin position="1"/>
        <end position="44"/>
    </location>
</feature>
<dbReference type="InterPro" id="IPR011055">
    <property type="entry name" value="Dup_hybrid_motif"/>
</dbReference>
<evidence type="ECO:0000259" key="3">
    <source>
        <dbReference type="Pfam" id="PF01551"/>
    </source>
</evidence>
<dbReference type="CDD" id="cd12797">
    <property type="entry name" value="M23_peptidase"/>
    <property type="match status" value="1"/>
</dbReference>
<feature type="compositionally biased region" description="Basic residues" evidence="2">
    <location>
        <begin position="190"/>
        <end position="200"/>
    </location>
</feature>